<keyword evidence="4" id="KW-0808">Transferase</keyword>
<dbReference type="SUPFAM" id="SSF53448">
    <property type="entry name" value="Nucleotide-diphospho-sugar transferases"/>
    <property type="match status" value="1"/>
</dbReference>
<dbReference type="GO" id="GO:0006493">
    <property type="term" value="P:protein O-linked glycosylation"/>
    <property type="evidence" value="ECO:0007669"/>
    <property type="project" value="TreeGrafter"/>
</dbReference>
<accession>A0AAV7C5S8</accession>
<evidence type="ECO:0000256" key="4">
    <source>
        <dbReference type="ARBA" id="ARBA00022679"/>
    </source>
</evidence>
<comment type="caution">
    <text evidence="8">The sequence shown here is derived from an EMBL/GenBank/DDBJ whole genome shotgun (WGS) entry which is preliminary data.</text>
</comment>
<dbReference type="EMBL" id="WNYA01000003">
    <property type="protein sequence ID" value="KAG8580354.1"/>
    <property type="molecule type" value="Genomic_DNA"/>
</dbReference>
<protein>
    <recommendedName>
        <fullName evidence="7">Alpha 1,4-glycosyltransferase domain-containing protein</fullName>
    </recommendedName>
</protein>
<dbReference type="PANTHER" id="PTHR12042">
    <property type="entry name" value="LACTOSYLCERAMIDE 4-ALPHA-GALACTOSYLTRANSFERASE ALPHA- 1,4-GALACTOSYLTRANSFERASE"/>
    <property type="match status" value="1"/>
</dbReference>
<keyword evidence="6" id="KW-0472">Membrane</keyword>
<keyword evidence="3" id="KW-0328">Glycosyltransferase</keyword>
<dbReference type="Pfam" id="PF04572">
    <property type="entry name" value="Gb3_synth"/>
    <property type="match status" value="1"/>
</dbReference>
<evidence type="ECO:0000313" key="8">
    <source>
        <dbReference type="EMBL" id="KAG8580354.1"/>
    </source>
</evidence>
<gene>
    <name evidence="8" type="ORF">GDO81_007264</name>
</gene>
<dbReference type="InterPro" id="IPR007652">
    <property type="entry name" value="A1-4-GlycosylTfrase_dom"/>
</dbReference>
<evidence type="ECO:0000256" key="1">
    <source>
        <dbReference type="ARBA" id="ARBA00004323"/>
    </source>
</evidence>
<sequence length="340" mass="39125">MLTSIKIASFLLLLTTLGFFYGIIPRENILAFMSLKTLNMSTTPTVNTTVNSPFDVLKAGNSIFFVESTDRMKLPALVLCAVESAARVYKDRPVAFFLKGLSDTNTEELVKKHFPTLTPQSNIYFFPLKFEELFNNTPLHSWFSKINTQQQSFWTHVSSDGCRLVLVWKYGGVYMDTDVISIRIIPKQDFLAAESATYSSNGVFGFTRGHDFTQKCMEDFVQNYNSKIWGQQGPLLLTRVAKRLYSVPHFSEKEDIMCGNVTVFNPDRFYPVPCGEWRKYYQVWDKLPTFDNSYALHLWNSMNREKISLVPGSNVLADHLFKEYCPSTYEAILRKEITYH</sequence>
<evidence type="ECO:0000256" key="3">
    <source>
        <dbReference type="ARBA" id="ARBA00022676"/>
    </source>
</evidence>
<feature type="domain" description="Alpha 1,4-glycosyltransferase" evidence="7">
    <location>
        <begin position="206"/>
        <end position="331"/>
    </location>
</feature>
<dbReference type="AlphaFoldDB" id="A0AAV7C5S8"/>
<dbReference type="InterPro" id="IPR051981">
    <property type="entry name" value="Glycosyltransf_32"/>
</dbReference>
<evidence type="ECO:0000256" key="6">
    <source>
        <dbReference type="ARBA" id="ARBA00023136"/>
    </source>
</evidence>
<comment type="subcellular location">
    <subcellularLocation>
        <location evidence="1">Golgi apparatus membrane</location>
        <topology evidence="1">Single-pass type II membrane protein</topology>
    </subcellularLocation>
</comment>
<organism evidence="8 9">
    <name type="scientific">Engystomops pustulosus</name>
    <name type="common">Tungara frog</name>
    <name type="synonym">Physalaemus pustulosus</name>
    <dbReference type="NCBI Taxonomy" id="76066"/>
    <lineage>
        <taxon>Eukaryota</taxon>
        <taxon>Metazoa</taxon>
        <taxon>Chordata</taxon>
        <taxon>Craniata</taxon>
        <taxon>Vertebrata</taxon>
        <taxon>Euteleostomi</taxon>
        <taxon>Amphibia</taxon>
        <taxon>Batrachia</taxon>
        <taxon>Anura</taxon>
        <taxon>Neobatrachia</taxon>
        <taxon>Hyloidea</taxon>
        <taxon>Leptodactylidae</taxon>
        <taxon>Leiuperinae</taxon>
        <taxon>Engystomops</taxon>
    </lineage>
</organism>
<evidence type="ECO:0000256" key="5">
    <source>
        <dbReference type="ARBA" id="ARBA00023034"/>
    </source>
</evidence>
<dbReference type="PANTHER" id="PTHR12042:SF16">
    <property type="entry name" value="ALPHA-1,4-N-ACETYLGLUCOSAMINYLTRANSFERASE"/>
    <property type="match status" value="1"/>
</dbReference>
<keyword evidence="5" id="KW-0333">Golgi apparatus</keyword>
<dbReference type="Gene3D" id="3.90.550.20">
    <property type="match status" value="1"/>
</dbReference>
<comment type="similarity">
    <text evidence="2">Belongs to the glycosyltransferase 32 family.</text>
</comment>
<keyword evidence="9" id="KW-1185">Reference proteome</keyword>
<dbReference type="InterPro" id="IPR029044">
    <property type="entry name" value="Nucleotide-diphossugar_trans"/>
</dbReference>
<dbReference type="InterPro" id="IPR007577">
    <property type="entry name" value="GlycoTrfase_DXD_sugar-bd_CS"/>
</dbReference>
<name>A0AAV7C5S8_ENGPU</name>
<evidence type="ECO:0000259" key="7">
    <source>
        <dbReference type="Pfam" id="PF04572"/>
    </source>
</evidence>
<dbReference type="Proteomes" id="UP000824782">
    <property type="component" value="Unassembled WGS sequence"/>
</dbReference>
<evidence type="ECO:0000256" key="2">
    <source>
        <dbReference type="ARBA" id="ARBA00009003"/>
    </source>
</evidence>
<reference evidence="8" key="1">
    <citation type="thesis" date="2020" institute="ProQuest LLC" country="789 East Eisenhower Parkway, Ann Arbor, MI, USA">
        <title>Comparative Genomics and Chromosome Evolution.</title>
        <authorList>
            <person name="Mudd A.B."/>
        </authorList>
    </citation>
    <scope>NUCLEOTIDE SEQUENCE</scope>
    <source>
        <strain evidence="8">237g6f4</strain>
        <tissue evidence="8">Blood</tissue>
    </source>
</reference>
<dbReference type="Pfam" id="PF04488">
    <property type="entry name" value="Gly_transf_sug"/>
    <property type="match status" value="1"/>
</dbReference>
<proteinExistence type="inferred from homology"/>
<evidence type="ECO:0000313" key="9">
    <source>
        <dbReference type="Proteomes" id="UP000824782"/>
    </source>
</evidence>
<dbReference type="GO" id="GO:0008375">
    <property type="term" value="F:acetylglucosaminyltransferase activity"/>
    <property type="evidence" value="ECO:0007669"/>
    <property type="project" value="TreeGrafter"/>
</dbReference>
<dbReference type="GO" id="GO:0000139">
    <property type="term" value="C:Golgi membrane"/>
    <property type="evidence" value="ECO:0007669"/>
    <property type="project" value="UniProtKB-SubCell"/>
</dbReference>